<proteinExistence type="predicted"/>
<evidence type="ECO:0000259" key="1">
    <source>
        <dbReference type="Pfam" id="PF10881"/>
    </source>
</evidence>
<gene>
    <name evidence="2" type="ORF">A3840_03065</name>
</gene>
<dbReference type="STRING" id="1770058.A3840_03065"/>
<dbReference type="EMBL" id="LVVY01000062">
    <property type="protein sequence ID" value="OAM79691.1"/>
    <property type="molecule type" value="Genomic_DNA"/>
</dbReference>
<evidence type="ECO:0000313" key="3">
    <source>
        <dbReference type="Proteomes" id="UP000078389"/>
    </source>
</evidence>
<dbReference type="OrthoDB" id="5679025at2"/>
<accession>A0A178I2U4</accession>
<evidence type="ECO:0000313" key="2">
    <source>
        <dbReference type="EMBL" id="OAM79691.1"/>
    </source>
</evidence>
<protein>
    <recommendedName>
        <fullName evidence="1">DUF2726 domain-containing protein</fullName>
    </recommendedName>
</protein>
<feature type="domain" description="DUF2726" evidence="1">
    <location>
        <begin position="48"/>
        <end position="162"/>
    </location>
</feature>
<dbReference type="RefSeq" id="WP_067451653.1">
    <property type="nucleotide sequence ID" value="NZ_LVVY01000062.1"/>
</dbReference>
<dbReference type="AlphaFoldDB" id="A0A178I2U4"/>
<dbReference type="Proteomes" id="UP000078389">
    <property type="component" value="Unassembled WGS sequence"/>
</dbReference>
<name>A0A178I2U4_9HYPH</name>
<dbReference type="InterPro" id="IPR024402">
    <property type="entry name" value="DUF2726"/>
</dbReference>
<dbReference type="Pfam" id="PF10881">
    <property type="entry name" value="DUF2726"/>
    <property type="match status" value="1"/>
</dbReference>
<reference evidence="2 3" key="1">
    <citation type="submission" date="2016-03" db="EMBL/GenBank/DDBJ databases">
        <title>Genome sequencing of Devosia sp. S37.</title>
        <authorList>
            <person name="Mohd Nor M."/>
        </authorList>
    </citation>
    <scope>NUCLEOTIDE SEQUENCE [LARGE SCALE GENOMIC DNA]</scope>
    <source>
        <strain evidence="2 3">S37</strain>
    </source>
</reference>
<comment type="caution">
    <text evidence="2">The sequence shown here is derived from an EMBL/GenBank/DDBJ whole genome shotgun (WGS) entry which is preliminary data.</text>
</comment>
<sequence length="180" mass="20163">MDDLLPLSILGLALLLGLLRLLTRQRRSTPIDASDQLRIVMRSRFDRQRLLSRAEFDLFRTIEAHLPKCGPGYRLMAQTSMGEILSSPDTEAFRCINSKRLDMLIIDTFGFPILAIEHQGNGHFQGDAPARDAVKREALRRAGVEYLEIFGHHQPAEIRQLVTAAIQRGKPPSAPAAIAR</sequence>
<keyword evidence="3" id="KW-1185">Reference proteome</keyword>
<organism evidence="2 3">
    <name type="scientific">Devosia elaeis</name>
    <dbReference type="NCBI Taxonomy" id="1770058"/>
    <lineage>
        <taxon>Bacteria</taxon>
        <taxon>Pseudomonadati</taxon>
        <taxon>Pseudomonadota</taxon>
        <taxon>Alphaproteobacteria</taxon>
        <taxon>Hyphomicrobiales</taxon>
        <taxon>Devosiaceae</taxon>
        <taxon>Devosia</taxon>
    </lineage>
</organism>